<sequence length="143" mass="15991">MLLCMTSNLRRELSSVSLSQSVTSSNAASPSLVVNQSRRTATPSRREKLLSRDGSEFMRIRLQAIEGECTRRQLISIGPVVGRRTTSSRPSWRFEHPAIATTPMTRMPTSTRFSSDGTNLCGDINLKIVPLKYISRGRDMVYL</sequence>
<reference evidence="2" key="1">
    <citation type="journal article" date="2019" name="Curr. Biol.">
        <title>Genome Sequence of Striga asiatica Provides Insight into the Evolution of Plant Parasitism.</title>
        <authorList>
            <person name="Yoshida S."/>
            <person name="Kim S."/>
            <person name="Wafula E.K."/>
            <person name="Tanskanen J."/>
            <person name="Kim Y.M."/>
            <person name="Honaas L."/>
            <person name="Yang Z."/>
            <person name="Spallek T."/>
            <person name="Conn C.E."/>
            <person name="Ichihashi Y."/>
            <person name="Cheong K."/>
            <person name="Cui S."/>
            <person name="Der J.P."/>
            <person name="Gundlach H."/>
            <person name="Jiao Y."/>
            <person name="Hori C."/>
            <person name="Ishida J.K."/>
            <person name="Kasahara H."/>
            <person name="Kiba T."/>
            <person name="Kim M.S."/>
            <person name="Koo N."/>
            <person name="Laohavisit A."/>
            <person name="Lee Y.H."/>
            <person name="Lumba S."/>
            <person name="McCourt P."/>
            <person name="Mortimer J.C."/>
            <person name="Mutuku J.M."/>
            <person name="Nomura T."/>
            <person name="Sasaki-Sekimoto Y."/>
            <person name="Seto Y."/>
            <person name="Wang Y."/>
            <person name="Wakatake T."/>
            <person name="Sakakibara H."/>
            <person name="Demura T."/>
            <person name="Yamaguchi S."/>
            <person name="Yoneyama K."/>
            <person name="Manabe R.I."/>
            <person name="Nelson D.C."/>
            <person name="Schulman A.H."/>
            <person name="Timko M.P."/>
            <person name="dePamphilis C.W."/>
            <person name="Choi D."/>
            <person name="Shirasu K."/>
        </authorList>
    </citation>
    <scope>NUCLEOTIDE SEQUENCE [LARGE SCALE GENOMIC DNA]</scope>
    <source>
        <strain evidence="2">cv. UVA1</strain>
    </source>
</reference>
<dbReference type="Proteomes" id="UP000325081">
    <property type="component" value="Unassembled WGS sequence"/>
</dbReference>
<keyword evidence="2" id="KW-1185">Reference proteome</keyword>
<name>A0A5A7PAK5_STRAF</name>
<comment type="caution">
    <text evidence="1">The sequence shown here is derived from an EMBL/GenBank/DDBJ whole genome shotgun (WGS) entry which is preliminary data.</text>
</comment>
<evidence type="ECO:0000313" key="1">
    <source>
        <dbReference type="EMBL" id="GER29576.1"/>
    </source>
</evidence>
<dbReference type="EMBL" id="BKCP01004002">
    <property type="protein sequence ID" value="GER29576.1"/>
    <property type="molecule type" value="Genomic_DNA"/>
</dbReference>
<proteinExistence type="predicted"/>
<dbReference type="AlphaFoldDB" id="A0A5A7PAK5"/>
<accession>A0A5A7PAK5</accession>
<gene>
    <name evidence="1" type="ORF">STAS_05448</name>
</gene>
<organism evidence="1 2">
    <name type="scientific">Striga asiatica</name>
    <name type="common">Asiatic witchweed</name>
    <name type="synonym">Buchnera asiatica</name>
    <dbReference type="NCBI Taxonomy" id="4170"/>
    <lineage>
        <taxon>Eukaryota</taxon>
        <taxon>Viridiplantae</taxon>
        <taxon>Streptophyta</taxon>
        <taxon>Embryophyta</taxon>
        <taxon>Tracheophyta</taxon>
        <taxon>Spermatophyta</taxon>
        <taxon>Magnoliopsida</taxon>
        <taxon>eudicotyledons</taxon>
        <taxon>Gunneridae</taxon>
        <taxon>Pentapetalae</taxon>
        <taxon>asterids</taxon>
        <taxon>lamiids</taxon>
        <taxon>Lamiales</taxon>
        <taxon>Orobanchaceae</taxon>
        <taxon>Buchnereae</taxon>
        <taxon>Striga</taxon>
    </lineage>
</organism>
<protein>
    <submittedName>
        <fullName evidence="1">Defensin-like family protein</fullName>
    </submittedName>
</protein>
<evidence type="ECO:0000313" key="2">
    <source>
        <dbReference type="Proteomes" id="UP000325081"/>
    </source>
</evidence>